<name>A0A4U0UNA0_9PEZI</name>
<evidence type="ECO:0000313" key="3">
    <source>
        <dbReference type="EMBL" id="TKA37193.1"/>
    </source>
</evidence>
<evidence type="ECO:0000313" key="4">
    <source>
        <dbReference type="Proteomes" id="UP000308768"/>
    </source>
</evidence>
<accession>A0A4U0UNA0</accession>
<feature type="region of interest" description="Disordered" evidence="2">
    <location>
        <begin position="24"/>
        <end position="67"/>
    </location>
</feature>
<proteinExistence type="predicted"/>
<evidence type="ECO:0000256" key="1">
    <source>
        <dbReference type="SAM" id="Coils"/>
    </source>
</evidence>
<comment type="caution">
    <text evidence="3">The sequence shown here is derived from an EMBL/GenBank/DDBJ whole genome shotgun (WGS) entry which is preliminary data.</text>
</comment>
<organism evidence="3 4">
    <name type="scientific">Cryomyces minteri</name>
    <dbReference type="NCBI Taxonomy" id="331657"/>
    <lineage>
        <taxon>Eukaryota</taxon>
        <taxon>Fungi</taxon>
        <taxon>Dikarya</taxon>
        <taxon>Ascomycota</taxon>
        <taxon>Pezizomycotina</taxon>
        <taxon>Dothideomycetes</taxon>
        <taxon>Dothideomycetes incertae sedis</taxon>
        <taxon>Cryomyces</taxon>
    </lineage>
</organism>
<keyword evidence="4" id="KW-1185">Reference proteome</keyword>
<evidence type="ECO:0000256" key="2">
    <source>
        <dbReference type="SAM" id="MobiDB-lite"/>
    </source>
</evidence>
<protein>
    <submittedName>
        <fullName evidence="3">Uncharacterized protein</fullName>
    </submittedName>
</protein>
<feature type="compositionally biased region" description="Acidic residues" evidence="2">
    <location>
        <begin position="36"/>
        <end position="48"/>
    </location>
</feature>
<gene>
    <name evidence="3" type="ORF">B0A49_13882</name>
</gene>
<dbReference type="Proteomes" id="UP000308768">
    <property type="component" value="Unassembled WGS sequence"/>
</dbReference>
<dbReference type="EMBL" id="NAJN01003626">
    <property type="protein sequence ID" value="TKA37193.1"/>
    <property type="molecule type" value="Genomic_DNA"/>
</dbReference>
<feature type="non-terminal residue" evidence="3">
    <location>
        <position position="1"/>
    </location>
</feature>
<feature type="coiled-coil region" evidence="1">
    <location>
        <begin position="87"/>
        <end position="142"/>
    </location>
</feature>
<reference evidence="3 4" key="1">
    <citation type="submission" date="2017-03" db="EMBL/GenBank/DDBJ databases">
        <title>Genomes of endolithic fungi from Antarctica.</title>
        <authorList>
            <person name="Coleine C."/>
            <person name="Masonjones S."/>
            <person name="Stajich J.E."/>
        </authorList>
    </citation>
    <scope>NUCLEOTIDE SEQUENCE [LARGE SCALE GENOMIC DNA]</scope>
    <source>
        <strain evidence="3 4">CCFEE 5187</strain>
    </source>
</reference>
<dbReference type="AlphaFoldDB" id="A0A4U0UNA0"/>
<keyword evidence="1" id="KW-0175">Coiled coil</keyword>
<sequence length="173" mass="19361">RKFYESVGTDIAAESAMSARRKKLATRATQSSQEDVGTDVDMQDEIEVADSSRASSRARKPSQKARESEAVDLVGIAEVLGSLQGQIKQLLDANKRTDEANKRFEEANKRSEEANRQLRDENKELKDMIKGLKLDIENMKAYSPYWGPDLISIKANCLIWQANQASQIKVEVA</sequence>